<organism evidence="1 2">
    <name type="scientific">Brachionus plicatilis</name>
    <name type="common">Marine rotifer</name>
    <name type="synonym">Brachionus muelleri</name>
    <dbReference type="NCBI Taxonomy" id="10195"/>
    <lineage>
        <taxon>Eukaryota</taxon>
        <taxon>Metazoa</taxon>
        <taxon>Spiralia</taxon>
        <taxon>Gnathifera</taxon>
        <taxon>Rotifera</taxon>
        <taxon>Eurotatoria</taxon>
        <taxon>Monogononta</taxon>
        <taxon>Pseudotrocha</taxon>
        <taxon>Ploima</taxon>
        <taxon>Brachionidae</taxon>
        <taxon>Brachionus</taxon>
    </lineage>
</organism>
<keyword evidence="2" id="KW-1185">Reference proteome</keyword>
<evidence type="ECO:0000313" key="2">
    <source>
        <dbReference type="Proteomes" id="UP000276133"/>
    </source>
</evidence>
<protein>
    <submittedName>
        <fullName evidence="1">Uncharacterized protein</fullName>
    </submittedName>
</protein>
<reference evidence="1 2" key="1">
    <citation type="journal article" date="2018" name="Sci. Rep.">
        <title>Genomic signatures of local adaptation to the degree of environmental predictability in rotifers.</title>
        <authorList>
            <person name="Franch-Gras L."/>
            <person name="Hahn C."/>
            <person name="Garcia-Roger E.M."/>
            <person name="Carmona M.J."/>
            <person name="Serra M."/>
            <person name="Gomez A."/>
        </authorList>
    </citation>
    <scope>NUCLEOTIDE SEQUENCE [LARGE SCALE GENOMIC DNA]</scope>
    <source>
        <strain evidence="1">HYR1</strain>
    </source>
</reference>
<accession>A0A3M7SG07</accession>
<proteinExistence type="predicted"/>
<sequence>MLSVVPLDDKCHLALINKIFKNDSTSKKDQIKIKRNLTCLCENQIKDAKYCKKEIENFASFKFIIFSLVIFI</sequence>
<evidence type="ECO:0000313" key="1">
    <source>
        <dbReference type="EMBL" id="RNA34508.1"/>
    </source>
</evidence>
<dbReference type="AlphaFoldDB" id="A0A3M7SG07"/>
<dbReference type="EMBL" id="REGN01001465">
    <property type="protein sequence ID" value="RNA34508.1"/>
    <property type="molecule type" value="Genomic_DNA"/>
</dbReference>
<name>A0A3M7SG07_BRAPC</name>
<comment type="caution">
    <text evidence="1">The sequence shown here is derived from an EMBL/GenBank/DDBJ whole genome shotgun (WGS) entry which is preliminary data.</text>
</comment>
<dbReference type="Proteomes" id="UP000276133">
    <property type="component" value="Unassembled WGS sequence"/>
</dbReference>
<gene>
    <name evidence="1" type="ORF">BpHYR1_035822</name>
</gene>